<organism evidence="2 3">
    <name type="scientific">Flavihumibacter solisilvae</name>
    <dbReference type="NCBI Taxonomy" id="1349421"/>
    <lineage>
        <taxon>Bacteria</taxon>
        <taxon>Pseudomonadati</taxon>
        <taxon>Bacteroidota</taxon>
        <taxon>Chitinophagia</taxon>
        <taxon>Chitinophagales</taxon>
        <taxon>Chitinophagaceae</taxon>
        <taxon>Flavihumibacter</taxon>
    </lineage>
</organism>
<evidence type="ECO:0000313" key="2">
    <source>
        <dbReference type="EMBL" id="KIC90759.1"/>
    </source>
</evidence>
<dbReference type="EMBL" id="JSVC01000045">
    <property type="protein sequence ID" value="KIC90759.1"/>
    <property type="molecule type" value="Genomic_DNA"/>
</dbReference>
<gene>
    <name evidence="2" type="ORF">OI18_23005</name>
</gene>
<keyword evidence="3" id="KW-1185">Reference proteome</keyword>
<dbReference type="Proteomes" id="UP000031408">
    <property type="component" value="Unassembled WGS sequence"/>
</dbReference>
<protein>
    <submittedName>
        <fullName evidence="2">Uncharacterized protein</fullName>
    </submittedName>
</protein>
<reference evidence="2 3" key="1">
    <citation type="submission" date="2014-11" db="EMBL/GenBank/DDBJ databases">
        <title>Genome sequence of Flavihumibacter solisilvae 3-3.</title>
        <authorList>
            <person name="Zhou G."/>
            <person name="Li M."/>
            <person name="Wang G."/>
        </authorList>
    </citation>
    <scope>NUCLEOTIDE SEQUENCE [LARGE SCALE GENOMIC DNA]</scope>
    <source>
        <strain evidence="2 3">3-3</strain>
    </source>
</reference>
<comment type="caution">
    <text evidence="2">The sequence shown here is derived from an EMBL/GenBank/DDBJ whole genome shotgun (WGS) entry which is preliminary data.</text>
</comment>
<name>A0A0C1IJY6_9BACT</name>
<dbReference type="AlphaFoldDB" id="A0A0C1IJY6"/>
<proteinExistence type="predicted"/>
<keyword evidence="1" id="KW-0812">Transmembrane</keyword>
<accession>A0A0C1IJY6</accession>
<evidence type="ECO:0000313" key="3">
    <source>
        <dbReference type="Proteomes" id="UP000031408"/>
    </source>
</evidence>
<keyword evidence="1" id="KW-1133">Transmembrane helix</keyword>
<evidence type="ECO:0000256" key="1">
    <source>
        <dbReference type="SAM" id="Phobius"/>
    </source>
</evidence>
<keyword evidence="1" id="KW-0472">Membrane</keyword>
<dbReference type="RefSeq" id="WP_039144513.1">
    <property type="nucleotide sequence ID" value="NZ_JSVC01000045.1"/>
</dbReference>
<sequence>MTTPERDYKALLGNVWKGLDGASYLDDAIMDRISAVAAHKKVQHKKENRIVRICVLTLALTLTAFWFVFRGPKDSLAFSVDLDAVATANTEVMRYVQMAILVFILALLFLGLHRFKVRPGI</sequence>
<feature type="transmembrane region" description="Helical" evidence="1">
    <location>
        <begin position="50"/>
        <end position="69"/>
    </location>
</feature>
<feature type="transmembrane region" description="Helical" evidence="1">
    <location>
        <begin position="92"/>
        <end position="112"/>
    </location>
</feature>
<dbReference type="STRING" id="1349421.OI18_23005"/>